<gene>
    <name evidence="1" type="ORF">IFR04_005724</name>
</gene>
<protein>
    <submittedName>
        <fullName evidence="1">Uncharacterized protein</fullName>
    </submittedName>
</protein>
<dbReference type="EMBL" id="JAFJYH010000071">
    <property type="protein sequence ID" value="KAG4421081.1"/>
    <property type="molecule type" value="Genomic_DNA"/>
</dbReference>
<dbReference type="Proteomes" id="UP000664132">
    <property type="component" value="Unassembled WGS sequence"/>
</dbReference>
<organism evidence="1 2">
    <name type="scientific">Cadophora malorum</name>
    <dbReference type="NCBI Taxonomy" id="108018"/>
    <lineage>
        <taxon>Eukaryota</taxon>
        <taxon>Fungi</taxon>
        <taxon>Dikarya</taxon>
        <taxon>Ascomycota</taxon>
        <taxon>Pezizomycotina</taxon>
        <taxon>Leotiomycetes</taxon>
        <taxon>Helotiales</taxon>
        <taxon>Ploettnerulaceae</taxon>
        <taxon>Cadophora</taxon>
    </lineage>
</organism>
<accession>A0A8H7TKI4</accession>
<comment type="caution">
    <text evidence="1">The sequence shown here is derived from an EMBL/GenBank/DDBJ whole genome shotgun (WGS) entry which is preliminary data.</text>
</comment>
<evidence type="ECO:0000313" key="2">
    <source>
        <dbReference type="Proteomes" id="UP000664132"/>
    </source>
</evidence>
<dbReference type="AlphaFoldDB" id="A0A8H7TKI4"/>
<proteinExistence type="predicted"/>
<sequence length="170" mass="19248">MLPCWTWIIRGWDKVDPRSDFYKEATGLDGSVPFHFFESDDPVPADIDSRFGPWDTKWPKPPKGKKYFITPEGLKELVWDDLDGECRSCLAFHKKFGLIMVFAWLFALRLLTPRELSQASMVNVNAKRGGKVTSGYRPKVRVQSLQYDITASSLSNSAMLIAKGTDVDPS</sequence>
<reference evidence="1" key="1">
    <citation type="submission" date="2021-02" db="EMBL/GenBank/DDBJ databases">
        <title>Genome sequence Cadophora malorum strain M34.</title>
        <authorList>
            <person name="Stefanovic E."/>
            <person name="Vu D."/>
            <person name="Scully C."/>
            <person name="Dijksterhuis J."/>
            <person name="Roader J."/>
            <person name="Houbraken J."/>
        </authorList>
    </citation>
    <scope>NUCLEOTIDE SEQUENCE</scope>
    <source>
        <strain evidence="1">M34</strain>
    </source>
</reference>
<keyword evidence="2" id="KW-1185">Reference proteome</keyword>
<evidence type="ECO:0000313" key="1">
    <source>
        <dbReference type="EMBL" id="KAG4421081.1"/>
    </source>
</evidence>
<name>A0A8H7TKI4_9HELO</name>